<evidence type="ECO:0000313" key="3">
    <source>
        <dbReference type="Proteomes" id="UP000295748"/>
    </source>
</evidence>
<keyword evidence="3" id="KW-1185">Reference proteome</keyword>
<dbReference type="Gene3D" id="3.30.720.120">
    <property type="match status" value="1"/>
</dbReference>
<name>A0ABX5SN13_9MICO</name>
<dbReference type="InterPro" id="IPR037523">
    <property type="entry name" value="VOC_core"/>
</dbReference>
<evidence type="ECO:0000259" key="1">
    <source>
        <dbReference type="PROSITE" id="PS51819"/>
    </source>
</evidence>
<dbReference type="PANTHER" id="PTHR34109:SF1">
    <property type="entry name" value="VOC DOMAIN-CONTAINING PROTEIN"/>
    <property type="match status" value="1"/>
</dbReference>
<organism evidence="2 3">
    <name type="scientific">Microbacterium wangchenii</name>
    <dbReference type="NCBI Taxonomy" id="2541726"/>
    <lineage>
        <taxon>Bacteria</taxon>
        <taxon>Bacillati</taxon>
        <taxon>Actinomycetota</taxon>
        <taxon>Actinomycetes</taxon>
        <taxon>Micrococcales</taxon>
        <taxon>Microbacteriaceae</taxon>
        <taxon>Microbacterium</taxon>
    </lineage>
</organism>
<dbReference type="EMBL" id="CP038266">
    <property type="protein sequence ID" value="QBR87524.1"/>
    <property type="molecule type" value="Genomic_DNA"/>
</dbReference>
<evidence type="ECO:0000313" key="2">
    <source>
        <dbReference type="EMBL" id="QBR87524.1"/>
    </source>
</evidence>
<reference evidence="2 3" key="1">
    <citation type="submission" date="2019-03" db="EMBL/GenBank/DDBJ databases">
        <authorList>
            <person name="Dong K."/>
        </authorList>
    </citation>
    <scope>NUCLEOTIDE SEQUENCE [LARGE SCALE GENOMIC DNA]</scope>
    <source>
        <strain evidence="3">dk512</strain>
    </source>
</reference>
<gene>
    <name evidence="2" type="ORF">E4K62_01730</name>
</gene>
<dbReference type="Pfam" id="PF00903">
    <property type="entry name" value="Glyoxalase"/>
    <property type="match status" value="1"/>
</dbReference>
<dbReference type="PROSITE" id="PS51819">
    <property type="entry name" value="VOC"/>
    <property type="match status" value="1"/>
</dbReference>
<dbReference type="Gene3D" id="3.30.720.110">
    <property type="match status" value="1"/>
</dbReference>
<dbReference type="PANTHER" id="PTHR34109">
    <property type="entry name" value="BNAUNNG04460D PROTEIN-RELATED"/>
    <property type="match status" value="1"/>
</dbReference>
<sequence>MAEYTTVDPWIISADTLAEIAFLSDVFGAVARAEPLLDASGRVAHAELAIGDSVVMLFDAQETRPAYLRVYVDDLDAVITRAESGEARVVTRPTELAWGDVVSRFRDPQGHLWWAFQKLDIDFADMERRAEDPRFQEGMAYVQSSAAGEIT</sequence>
<dbReference type="RefSeq" id="WP_135062970.1">
    <property type="nucleotide sequence ID" value="NZ_CP038266.1"/>
</dbReference>
<protein>
    <submittedName>
        <fullName evidence="2">VOC family protein</fullName>
    </submittedName>
</protein>
<dbReference type="Proteomes" id="UP000295748">
    <property type="component" value="Chromosome"/>
</dbReference>
<feature type="domain" description="VOC" evidence="1">
    <location>
        <begin position="3"/>
        <end position="118"/>
    </location>
</feature>
<accession>A0ABX5SN13</accession>
<proteinExistence type="predicted"/>
<dbReference type="InterPro" id="IPR004360">
    <property type="entry name" value="Glyas_Fos-R_dOase_dom"/>
</dbReference>
<dbReference type="SUPFAM" id="SSF54593">
    <property type="entry name" value="Glyoxalase/Bleomycin resistance protein/Dihydroxybiphenyl dioxygenase"/>
    <property type="match status" value="1"/>
</dbReference>
<dbReference type="InterPro" id="IPR029068">
    <property type="entry name" value="Glyas_Bleomycin-R_OHBP_Dase"/>
</dbReference>